<protein>
    <submittedName>
        <fullName evidence="1">Uncharacterized protein</fullName>
    </submittedName>
</protein>
<gene>
    <name evidence="1" type="ORF">SORBI_3001G297300</name>
</gene>
<evidence type="ECO:0000313" key="2">
    <source>
        <dbReference type="Proteomes" id="UP000000768"/>
    </source>
</evidence>
<sequence length="127" mass="13869">MADTPFSSRWPGPGRLPMGVKGFLSCGEAVVVRLWMRPHHPPLRFRWPGQGQLWCSSRLLLRSRAALWCCGPRGEAVIARVRGKSSAWLGQVNDGGASDVTFSLGSVVSEPSSALPDSRRKPCLRSL</sequence>
<dbReference type="Proteomes" id="UP000000768">
    <property type="component" value="Chromosome 1"/>
</dbReference>
<dbReference type="InParanoid" id="A0A1B6QLV6"/>
<keyword evidence="2" id="KW-1185">Reference proteome</keyword>
<accession>A0A1B6QLV6</accession>
<evidence type="ECO:0000313" key="1">
    <source>
        <dbReference type="EMBL" id="KXG38910.1"/>
    </source>
</evidence>
<dbReference type="EMBL" id="CM000760">
    <property type="protein sequence ID" value="KXG38910.1"/>
    <property type="molecule type" value="Genomic_DNA"/>
</dbReference>
<reference evidence="2" key="2">
    <citation type="journal article" date="2018" name="Plant J.">
        <title>The Sorghum bicolor reference genome: improved assembly, gene annotations, a transcriptome atlas, and signatures of genome organization.</title>
        <authorList>
            <person name="McCormick R.F."/>
            <person name="Truong S.K."/>
            <person name="Sreedasyam A."/>
            <person name="Jenkins J."/>
            <person name="Shu S."/>
            <person name="Sims D."/>
            <person name="Kennedy M."/>
            <person name="Amirebrahimi M."/>
            <person name="Weers B.D."/>
            <person name="McKinley B."/>
            <person name="Mattison A."/>
            <person name="Morishige D.T."/>
            <person name="Grimwood J."/>
            <person name="Schmutz J."/>
            <person name="Mullet J.E."/>
        </authorList>
    </citation>
    <scope>NUCLEOTIDE SEQUENCE [LARGE SCALE GENOMIC DNA]</scope>
    <source>
        <strain evidence="2">cv. BTx623</strain>
    </source>
</reference>
<reference evidence="1 2" key="1">
    <citation type="journal article" date="2009" name="Nature">
        <title>The Sorghum bicolor genome and the diversification of grasses.</title>
        <authorList>
            <person name="Paterson A.H."/>
            <person name="Bowers J.E."/>
            <person name="Bruggmann R."/>
            <person name="Dubchak I."/>
            <person name="Grimwood J."/>
            <person name="Gundlach H."/>
            <person name="Haberer G."/>
            <person name="Hellsten U."/>
            <person name="Mitros T."/>
            <person name="Poliakov A."/>
            <person name="Schmutz J."/>
            <person name="Spannagl M."/>
            <person name="Tang H."/>
            <person name="Wang X."/>
            <person name="Wicker T."/>
            <person name="Bharti A.K."/>
            <person name="Chapman J."/>
            <person name="Feltus F.A."/>
            <person name="Gowik U."/>
            <person name="Grigoriev I.V."/>
            <person name="Lyons E."/>
            <person name="Maher C.A."/>
            <person name="Martis M."/>
            <person name="Narechania A."/>
            <person name="Otillar R.P."/>
            <person name="Penning B.W."/>
            <person name="Salamov A.A."/>
            <person name="Wang Y."/>
            <person name="Zhang L."/>
            <person name="Carpita N.C."/>
            <person name="Freeling M."/>
            <person name="Gingle A.R."/>
            <person name="Hash C.T."/>
            <person name="Keller B."/>
            <person name="Klein P."/>
            <person name="Kresovich S."/>
            <person name="McCann M.C."/>
            <person name="Ming R."/>
            <person name="Peterson D.G."/>
            <person name="Mehboob-ur-Rahman"/>
            <person name="Ware D."/>
            <person name="Westhoff P."/>
            <person name="Mayer K.F."/>
            <person name="Messing J."/>
            <person name="Rokhsar D.S."/>
        </authorList>
    </citation>
    <scope>NUCLEOTIDE SEQUENCE [LARGE SCALE GENOMIC DNA]</scope>
    <source>
        <strain evidence="2">cv. BTx623</strain>
    </source>
</reference>
<name>A0A1B6QLV6_SORBI</name>
<proteinExistence type="predicted"/>
<dbReference type="AlphaFoldDB" id="A0A1B6QLV6"/>
<dbReference type="Gramene" id="KXG38910">
    <property type="protein sequence ID" value="KXG38910"/>
    <property type="gene ID" value="SORBI_3001G297300"/>
</dbReference>
<organism evidence="1 2">
    <name type="scientific">Sorghum bicolor</name>
    <name type="common">Sorghum</name>
    <name type="synonym">Sorghum vulgare</name>
    <dbReference type="NCBI Taxonomy" id="4558"/>
    <lineage>
        <taxon>Eukaryota</taxon>
        <taxon>Viridiplantae</taxon>
        <taxon>Streptophyta</taxon>
        <taxon>Embryophyta</taxon>
        <taxon>Tracheophyta</taxon>
        <taxon>Spermatophyta</taxon>
        <taxon>Magnoliopsida</taxon>
        <taxon>Liliopsida</taxon>
        <taxon>Poales</taxon>
        <taxon>Poaceae</taxon>
        <taxon>PACMAD clade</taxon>
        <taxon>Panicoideae</taxon>
        <taxon>Andropogonodae</taxon>
        <taxon>Andropogoneae</taxon>
        <taxon>Sorghinae</taxon>
        <taxon>Sorghum</taxon>
    </lineage>
</organism>